<dbReference type="PROSITE" id="PS50405">
    <property type="entry name" value="GST_CTER"/>
    <property type="match status" value="1"/>
</dbReference>
<dbReference type="PROSITE" id="PS50404">
    <property type="entry name" value="GST_NTER"/>
    <property type="match status" value="1"/>
</dbReference>
<dbReference type="Gene3D" id="1.20.1050.10">
    <property type="match status" value="1"/>
</dbReference>
<evidence type="ECO:0000256" key="1">
    <source>
        <dbReference type="ARBA" id="ARBA00007409"/>
    </source>
</evidence>
<dbReference type="InterPro" id="IPR036249">
    <property type="entry name" value="Thioredoxin-like_sf"/>
</dbReference>
<comment type="caution">
    <text evidence="4">The sequence shown here is derived from an EMBL/GenBank/DDBJ whole genome shotgun (WGS) entry which is preliminary data.</text>
</comment>
<gene>
    <name evidence="4" type="ORF">CFAM422_006445</name>
</gene>
<dbReference type="Proteomes" id="UP000801864">
    <property type="component" value="Unassembled WGS sequence"/>
</dbReference>
<dbReference type="SUPFAM" id="SSF52833">
    <property type="entry name" value="Thioredoxin-like"/>
    <property type="match status" value="1"/>
</dbReference>
<dbReference type="SFLD" id="SFLDG00358">
    <property type="entry name" value="Main_(cytGST)"/>
    <property type="match status" value="1"/>
</dbReference>
<dbReference type="EMBL" id="QLNT01000010">
    <property type="protein sequence ID" value="KAF3071344.1"/>
    <property type="molecule type" value="Genomic_DNA"/>
</dbReference>
<dbReference type="SFLD" id="SFLDG01151">
    <property type="entry name" value="Main.2:_Nu-like"/>
    <property type="match status" value="1"/>
</dbReference>
<dbReference type="PANTHER" id="PTHR44051">
    <property type="entry name" value="GLUTATHIONE S-TRANSFERASE-RELATED"/>
    <property type="match status" value="1"/>
</dbReference>
<evidence type="ECO:0000313" key="5">
    <source>
        <dbReference type="Proteomes" id="UP000801864"/>
    </source>
</evidence>
<protein>
    <submittedName>
        <fullName evidence="4">Disulfide-bond oxidoreductase YfcG</fullName>
    </submittedName>
</protein>
<reference evidence="4 5" key="1">
    <citation type="submission" date="2018-06" db="EMBL/GenBank/DDBJ databases">
        <title>Genome analysis of cellulolytic fungus Trichoderma lentiforme CFAM-422.</title>
        <authorList>
            <person name="Steindorff A.S."/>
            <person name="Formighieri E.F."/>
            <person name="Midorikawa G.E.O."/>
            <person name="Tamietti M.S."/>
            <person name="Ramos E.Z."/>
            <person name="Silva A.S."/>
            <person name="Bon E.P.S."/>
            <person name="Mendes T.D."/>
            <person name="Damaso M.C.T."/>
            <person name="Favaro L.C.L."/>
        </authorList>
    </citation>
    <scope>NUCLEOTIDE SEQUENCE [LARGE SCALE GENOMIC DNA]</scope>
    <source>
        <strain evidence="4 5">CFAM-422</strain>
    </source>
</reference>
<dbReference type="Pfam" id="PF00043">
    <property type="entry name" value="GST_C"/>
    <property type="match status" value="1"/>
</dbReference>
<dbReference type="AlphaFoldDB" id="A0A9P4XEP4"/>
<proteinExistence type="inferred from homology"/>
<dbReference type="PANTHER" id="PTHR44051:SF8">
    <property type="entry name" value="GLUTATHIONE S-TRANSFERASE GSTA"/>
    <property type="match status" value="1"/>
</dbReference>
<feature type="domain" description="GST N-terminal" evidence="2">
    <location>
        <begin position="71"/>
        <end position="157"/>
    </location>
</feature>
<keyword evidence="5" id="KW-1185">Reference proteome</keyword>
<dbReference type="InterPro" id="IPR036282">
    <property type="entry name" value="Glutathione-S-Trfase_C_sf"/>
</dbReference>
<evidence type="ECO:0000313" key="4">
    <source>
        <dbReference type="EMBL" id="KAF3071344.1"/>
    </source>
</evidence>
<dbReference type="SFLD" id="SFLDS00019">
    <property type="entry name" value="Glutathione_Transferase_(cytos"/>
    <property type="match status" value="1"/>
</dbReference>
<dbReference type="SUPFAM" id="SSF47616">
    <property type="entry name" value="GST C-terminal domain-like"/>
    <property type="match status" value="1"/>
</dbReference>
<evidence type="ECO:0000259" key="3">
    <source>
        <dbReference type="PROSITE" id="PS50405"/>
    </source>
</evidence>
<organism evidence="4 5">
    <name type="scientific">Trichoderma lentiforme</name>
    <dbReference type="NCBI Taxonomy" id="1567552"/>
    <lineage>
        <taxon>Eukaryota</taxon>
        <taxon>Fungi</taxon>
        <taxon>Dikarya</taxon>
        <taxon>Ascomycota</taxon>
        <taxon>Pezizomycotina</taxon>
        <taxon>Sordariomycetes</taxon>
        <taxon>Hypocreomycetidae</taxon>
        <taxon>Hypocreales</taxon>
        <taxon>Hypocreaceae</taxon>
        <taxon>Trichoderma</taxon>
    </lineage>
</organism>
<dbReference type="InterPro" id="IPR040079">
    <property type="entry name" value="Glutathione_S-Trfase"/>
</dbReference>
<feature type="domain" description="GST C-terminal" evidence="3">
    <location>
        <begin position="164"/>
        <end position="298"/>
    </location>
</feature>
<dbReference type="InterPro" id="IPR010987">
    <property type="entry name" value="Glutathione-S-Trfase_C-like"/>
</dbReference>
<dbReference type="Pfam" id="PF13409">
    <property type="entry name" value="GST_N_2"/>
    <property type="match status" value="1"/>
</dbReference>
<dbReference type="Gene3D" id="3.40.30.10">
    <property type="entry name" value="Glutaredoxin"/>
    <property type="match status" value="1"/>
</dbReference>
<sequence>MHPPARISKQLFAGAFGSYSTRLRSIYILGPHPGTRDNISNKFHSSGQIQKRSFHHTNKLDYHKSPKMAPQPHIKLYTDSTPNGIKITTALEELGLPYELEHLDISTLRQKEPWYLEINPNGRIPAIVDTFDDGESIRVFEGGSILQYLTDRYDPKHKLSFPKGSREYYECNNWLFFQHGGIGPMQGQASHFLRYAPTKIQYGIDRYVTETKRLYNVLDVQLSKSKSGFLVGDHISIADIAALSWVIFGPYVDVPLDLFPNLQKWEAMLSARPAITRGFHIPKVLGIKSDDPEGVAKYQQRHADWVFKGMQADQQAFGQK</sequence>
<dbReference type="CDD" id="cd03048">
    <property type="entry name" value="GST_N_Ure2p_like"/>
    <property type="match status" value="1"/>
</dbReference>
<accession>A0A9P4XEP4</accession>
<dbReference type="InterPro" id="IPR004045">
    <property type="entry name" value="Glutathione_S-Trfase_N"/>
</dbReference>
<evidence type="ECO:0000259" key="2">
    <source>
        <dbReference type="PROSITE" id="PS50404"/>
    </source>
</evidence>
<name>A0A9P4XEP4_9HYPO</name>
<dbReference type="InterPro" id="IPR004046">
    <property type="entry name" value="GST_C"/>
</dbReference>
<comment type="similarity">
    <text evidence="1">Belongs to the GST superfamily.</text>
</comment>